<reference evidence="1" key="2">
    <citation type="journal article" date="2015" name="Data Brief">
        <title>Shoot transcriptome of the giant reed, Arundo donax.</title>
        <authorList>
            <person name="Barrero R.A."/>
            <person name="Guerrero F.D."/>
            <person name="Moolhuijzen P."/>
            <person name="Goolsby J.A."/>
            <person name="Tidwell J."/>
            <person name="Bellgard S.E."/>
            <person name="Bellgard M.I."/>
        </authorList>
    </citation>
    <scope>NUCLEOTIDE SEQUENCE</scope>
    <source>
        <tissue evidence="1">Shoot tissue taken approximately 20 cm above the soil surface</tissue>
    </source>
</reference>
<accession>A0A0A9HDJ2</accession>
<proteinExistence type="predicted"/>
<reference evidence="1" key="1">
    <citation type="submission" date="2014-09" db="EMBL/GenBank/DDBJ databases">
        <authorList>
            <person name="Magalhaes I.L.F."/>
            <person name="Oliveira U."/>
            <person name="Santos F.R."/>
            <person name="Vidigal T.H.D.A."/>
            <person name="Brescovit A.D."/>
            <person name="Santos A.J."/>
        </authorList>
    </citation>
    <scope>NUCLEOTIDE SEQUENCE</scope>
    <source>
        <tissue evidence="1">Shoot tissue taken approximately 20 cm above the soil surface</tissue>
    </source>
</reference>
<name>A0A0A9HDJ2_ARUDO</name>
<dbReference type="AlphaFoldDB" id="A0A0A9HDJ2"/>
<sequence>MQNPLPQAPLMINFAHNILVDSVSLETIPLFFSNAQESCVSSH</sequence>
<organism evidence="1">
    <name type="scientific">Arundo donax</name>
    <name type="common">Giant reed</name>
    <name type="synonym">Donax arundinaceus</name>
    <dbReference type="NCBI Taxonomy" id="35708"/>
    <lineage>
        <taxon>Eukaryota</taxon>
        <taxon>Viridiplantae</taxon>
        <taxon>Streptophyta</taxon>
        <taxon>Embryophyta</taxon>
        <taxon>Tracheophyta</taxon>
        <taxon>Spermatophyta</taxon>
        <taxon>Magnoliopsida</taxon>
        <taxon>Liliopsida</taxon>
        <taxon>Poales</taxon>
        <taxon>Poaceae</taxon>
        <taxon>PACMAD clade</taxon>
        <taxon>Arundinoideae</taxon>
        <taxon>Arundineae</taxon>
        <taxon>Arundo</taxon>
    </lineage>
</organism>
<evidence type="ECO:0000313" key="1">
    <source>
        <dbReference type="EMBL" id="JAE32916.1"/>
    </source>
</evidence>
<dbReference type="EMBL" id="GBRH01164980">
    <property type="protein sequence ID" value="JAE32916.1"/>
    <property type="molecule type" value="Transcribed_RNA"/>
</dbReference>
<protein>
    <submittedName>
        <fullName evidence="1">Uncharacterized protein</fullName>
    </submittedName>
</protein>